<reference evidence="1" key="1">
    <citation type="journal article" date="2020" name="Stud. Mycol.">
        <title>101 Dothideomycetes genomes: a test case for predicting lifestyles and emergence of pathogens.</title>
        <authorList>
            <person name="Haridas S."/>
            <person name="Albert R."/>
            <person name="Binder M."/>
            <person name="Bloem J."/>
            <person name="Labutti K."/>
            <person name="Salamov A."/>
            <person name="Andreopoulos B."/>
            <person name="Baker S."/>
            <person name="Barry K."/>
            <person name="Bills G."/>
            <person name="Bluhm B."/>
            <person name="Cannon C."/>
            <person name="Castanera R."/>
            <person name="Culley D."/>
            <person name="Daum C."/>
            <person name="Ezra D."/>
            <person name="Gonzalez J."/>
            <person name="Henrissat B."/>
            <person name="Kuo A."/>
            <person name="Liang C."/>
            <person name="Lipzen A."/>
            <person name="Lutzoni F."/>
            <person name="Magnuson J."/>
            <person name="Mondo S."/>
            <person name="Nolan M."/>
            <person name="Ohm R."/>
            <person name="Pangilinan J."/>
            <person name="Park H.-J."/>
            <person name="Ramirez L."/>
            <person name="Alfaro M."/>
            <person name="Sun H."/>
            <person name="Tritt A."/>
            <person name="Yoshinaga Y."/>
            <person name="Zwiers L.-H."/>
            <person name="Turgeon B."/>
            <person name="Goodwin S."/>
            <person name="Spatafora J."/>
            <person name="Crous P."/>
            <person name="Grigoriev I."/>
        </authorList>
    </citation>
    <scope>NUCLEOTIDE SEQUENCE</scope>
    <source>
        <strain evidence="1">CBS 109.77</strain>
    </source>
</reference>
<name>A0A6A6WRM8_9PLEO</name>
<evidence type="ECO:0000313" key="1">
    <source>
        <dbReference type="EMBL" id="KAF2786457.1"/>
    </source>
</evidence>
<proteinExistence type="predicted"/>
<dbReference type="Proteomes" id="UP000799757">
    <property type="component" value="Unassembled WGS sequence"/>
</dbReference>
<protein>
    <submittedName>
        <fullName evidence="1">Uncharacterized protein</fullName>
    </submittedName>
</protein>
<accession>A0A6A6WRM8</accession>
<keyword evidence="2" id="KW-1185">Reference proteome</keyword>
<evidence type="ECO:0000313" key="2">
    <source>
        <dbReference type="Proteomes" id="UP000799757"/>
    </source>
</evidence>
<dbReference type="AlphaFoldDB" id="A0A6A6WRM8"/>
<sequence length="168" mass="17988">MAHRPSTLQRCPGPPYSAAGRPPNATVALICSSPPPSCVLRSPPWPWPSLRGLVGHRASHSFRSPWAMESPPTCTLADATASTAAASSAVQSTALCVCCVHAGPSWASQRRSCCPFRRPNPPISTYPHPQQSPPARLRFLPAATILVPHCRLSAFRTPLKSGSYPYIL</sequence>
<dbReference type="EMBL" id="MU002462">
    <property type="protein sequence ID" value="KAF2786457.1"/>
    <property type="molecule type" value="Genomic_DNA"/>
</dbReference>
<gene>
    <name evidence="1" type="ORF">K505DRAFT_145341</name>
</gene>
<organism evidence="1 2">
    <name type="scientific">Melanomma pulvis-pyrius CBS 109.77</name>
    <dbReference type="NCBI Taxonomy" id="1314802"/>
    <lineage>
        <taxon>Eukaryota</taxon>
        <taxon>Fungi</taxon>
        <taxon>Dikarya</taxon>
        <taxon>Ascomycota</taxon>
        <taxon>Pezizomycotina</taxon>
        <taxon>Dothideomycetes</taxon>
        <taxon>Pleosporomycetidae</taxon>
        <taxon>Pleosporales</taxon>
        <taxon>Melanommataceae</taxon>
        <taxon>Melanomma</taxon>
    </lineage>
</organism>